<dbReference type="AlphaFoldDB" id="A0A0C3Q5L7"/>
<evidence type="ECO:0000313" key="3">
    <source>
        <dbReference type="Proteomes" id="UP000054248"/>
    </source>
</evidence>
<feature type="region of interest" description="Disordered" evidence="1">
    <location>
        <begin position="1"/>
        <end position="22"/>
    </location>
</feature>
<dbReference type="Proteomes" id="UP000054248">
    <property type="component" value="Unassembled WGS sequence"/>
</dbReference>
<keyword evidence="3" id="KW-1185">Reference proteome</keyword>
<evidence type="ECO:0000313" key="2">
    <source>
        <dbReference type="EMBL" id="KIO18911.1"/>
    </source>
</evidence>
<protein>
    <submittedName>
        <fullName evidence="2">Uncharacterized protein</fullName>
    </submittedName>
</protein>
<reference evidence="3" key="2">
    <citation type="submission" date="2015-01" db="EMBL/GenBank/DDBJ databases">
        <title>Evolutionary Origins and Diversification of the Mycorrhizal Mutualists.</title>
        <authorList>
            <consortium name="DOE Joint Genome Institute"/>
            <consortium name="Mycorrhizal Genomics Consortium"/>
            <person name="Kohler A."/>
            <person name="Kuo A."/>
            <person name="Nagy L.G."/>
            <person name="Floudas D."/>
            <person name="Copeland A."/>
            <person name="Barry K.W."/>
            <person name="Cichocki N."/>
            <person name="Veneault-Fourrey C."/>
            <person name="LaButti K."/>
            <person name="Lindquist E.A."/>
            <person name="Lipzen A."/>
            <person name="Lundell T."/>
            <person name="Morin E."/>
            <person name="Murat C."/>
            <person name="Riley R."/>
            <person name="Ohm R."/>
            <person name="Sun H."/>
            <person name="Tunlid A."/>
            <person name="Henrissat B."/>
            <person name="Grigoriev I.V."/>
            <person name="Hibbett D.S."/>
            <person name="Martin F."/>
        </authorList>
    </citation>
    <scope>NUCLEOTIDE SEQUENCE [LARGE SCALE GENOMIC DNA]</scope>
    <source>
        <strain evidence="3">MUT 4182</strain>
    </source>
</reference>
<dbReference type="HOGENOM" id="CLU_2724061_0_0_1"/>
<sequence length="73" mass="8343">MSGFALARETHEREHPLQQGDPVWSRHPILLHQSLMRLYSTCGIDERTVGWEGGKSVRTIASVRGLHFKDVEM</sequence>
<reference evidence="2 3" key="1">
    <citation type="submission" date="2014-04" db="EMBL/GenBank/DDBJ databases">
        <authorList>
            <consortium name="DOE Joint Genome Institute"/>
            <person name="Kuo A."/>
            <person name="Girlanda M."/>
            <person name="Perotto S."/>
            <person name="Kohler A."/>
            <person name="Nagy L.G."/>
            <person name="Floudas D."/>
            <person name="Copeland A."/>
            <person name="Barry K.W."/>
            <person name="Cichocki N."/>
            <person name="Veneault-Fourrey C."/>
            <person name="LaButti K."/>
            <person name="Lindquist E.A."/>
            <person name="Lipzen A."/>
            <person name="Lundell T."/>
            <person name="Morin E."/>
            <person name="Murat C."/>
            <person name="Sun H."/>
            <person name="Tunlid A."/>
            <person name="Henrissat B."/>
            <person name="Grigoriev I.V."/>
            <person name="Hibbett D.S."/>
            <person name="Martin F."/>
            <person name="Nordberg H.P."/>
            <person name="Cantor M.N."/>
            <person name="Hua S.X."/>
        </authorList>
    </citation>
    <scope>NUCLEOTIDE SEQUENCE [LARGE SCALE GENOMIC DNA]</scope>
    <source>
        <strain evidence="2 3">MUT 4182</strain>
    </source>
</reference>
<name>A0A0C3Q5L7_9AGAM</name>
<organism evidence="2 3">
    <name type="scientific">Tulasnella calospora MUT 4182</name>
    <dbReference type="NCBI Taxonomy" id="1051891"/>
    <lineage>
        <taxon>Eukaryota</taxon>
        <taxon>Fungi</taxon>
        <taxon>Dikarya</taxon>
        <taxon>Basidiomycota</taxon>
        <taxon>Agaricomycotina</taxon>
        <taxon>Agaricomycetes</taxon>
        <taxon>Cantharellales</taxon>
        <taxon>Tulasnellaceae</taxon>
        <taxon>Tulasnella</taxon>
    </lineage>
</organism>
<proteinExistence type="predicted"/>
<dbReference type="EMBL" id="KN823251">
    <property type="protein sequence ID" value="KIO18911.1"/>
    <property type="molecule type" value="Genomic_DNA"/>
</dbReference>
<accession>A0A0C3Q5L7</accession>
<gene>
    <name evidence="2" type="ORF">M407DRAFT_246358</name>
</gene>
<evidence type="ECO:0000256" key="1">
    <source>
        <dbReference type="SAM" id="MobiDB-lite"/>
    </source>
</evidence>